<comment type="caution">
    <text evidence="2">The sequence shown here is derived from an EMBL/GenBank/DDBJ whole genome shotgun (WGS) entry which is preliminary data.</text>
</comment>
<evidence type="ECO:0000313" key="2">
    <source>
        <dbReference type="EMBL" id="KAK2625047.1"/>
    </source>
</evidence>
<feature type="chain" id="PRO_5041962508" description="SnoaL-like domain-containing protein" evidence="1">
    <location>
        <begin position="21"/>
        <end position="177"/>
    </location>
</feature>
<dbReference type="Proteomes" id="UP001285354">
    <property type="component" value="Unassembled WGS sequence"/>
</dbReference>
<accession>A0AAD9SWY2</accession>
<gene>
    <name evidence="2" type="ORF">QTJ16_005416</name>
</gene>
<protein>
    <recommendedName>
        <fullName evidence="4">SnoaL-like domain-containing protein</fullName>
    </recommendedName>
</protein>
<sequence length="177" mass="19453">MKFSLSAFCSLAALATVTRAVNMTNYAPSPGVEERFKEFVRFFYYTSESRSSAVSYKSFWPEDGRMILAGHQFNGTAAILAAKQRLLPPGGDKRWWHLIRGAVVKGETVADKTYAVDVVIQTTYLGGNCSEAYGNAAFTILKDDTGLPRLEAYSQSLSLYNLTVTPTFSPTSFPCTS</sequence>
<feature type="signal peptide" evidence="1">
    <location>
        <begin position="1"/>
        <end position="20"/>
    </location>
</feature>
<keyword evidence="3" id="KW-1185">Reference proteome</keyword>
<reference evidence="2" key="1">
    <citation type="submission" date="2023-06" db="EMBL/GenBank/DDBJ databases">
        <title>Draft genome of Marssonina rosae.</title>
        <authorList>
            <person name="Cheng Q."/>
        </authorList>
    </citation>
    <scope>NUCLEOTIDE SEQUENCE</scope>
    <source>
        <strain evidence="2">R4</strain>
    </source>
</reference>
<evidence type="ECO:0000256" key="1">
    <source>
        <dbReference type="SAM" id="SignalP"/>
    </source>
</evidence>
<dbReference type="AlphaFoldDB" id="A0AAD9SWY2"/>
<dbReference type="EMBL" id="JAUBYV010000008">
    <property type="protein sequence ID" value="KAK2625047.1"/>
    <property type="molecule type" value="Genomic_DNA"/>
</dbReference>
<organism evidence="2 3">
    <name type="scientific">Diplocarpon rosae</name>
    <dbReference type="NCBI Taxonomy" id="946125"/>
    <lineage>
        <taxon>Eukaryota</taxon>
        <taxon>Fungi</taxon>
        <taxon>Dikarya</taxon>
        <taxon>Ascomycota</taxon>
        <taxon>Pezizomycotina</taxon>
        <taxon>Leotiomycetes</taxon>
        <taxon>Helotiales</taxon>
        <taxon>Drepanopezizaceae</taxon>
        <taxon>Diplocarpon</taxon>
    </lineage>
</organism>
<name>A0AAD9SWY2_9HELO</name>
<evidence type="ECO:0000313" key="3">
    <source>
        <dbReference type="Proteomes" id="UP001285354"/>
    </source>
</evidence>
<evidence type="ECO:0008006" key="4">
    <source>
        <dbReference type="Google" id="ProtNLM"/>
    </source>
</evidence>
<proteinExistence type="predicted"/>
<keyword evidence="1" id="KW-0732">Signal</keyword>